<dbReference type="PATRIC" id="fig|1379.3.peg.82"/>
<reference evidence="3" key="1">
    <citation type="submission" date="2016-01" db="EMBL/GenBank/DDBJ databases">
        <authorList>
            <person name="Mitreva M."/>
            <person name="Pepin K.H."/>
            <person name="Mihindukulasuriya K.A."/>
            <person name="Fulton R."/>
            <person name="Fronick C."/>
            <person name="O'Laughlin M."/>
            <person name="Miner T."/>
            <person name="Herter B."/>
            <person name="Rosa B.A."/>
            <person name="Cordes M."/>
            <person name="Tomlinson C."/>
            <person name="Wollam A."/>
            <person name="Palsikar V.B."/>
            <person name="Mardis E.R."/>
            <person name="Wilson R.K."/>
        </authorList>
    </citation>
    <scope>NUCLEOTIDE SEQUENCE [LARGE SCALE GENOMIC DNA]</scope>
    <source>
        <strain evidence="3">DNF01167</strain>
    </source>
</reference>
<evidence type="ECO:0000313" key="2">
    <source>
        <dbReference type="EMBL" id="KXB64056.1"/>
    </source>
</evidence>
<dbReference type="OrthoDB" id="1957331at2"/>
<proteinExistence type="predicted"/>
<dbReference type="Gene3D" id="2.50.20.20">
    <property type="match status" value="1"/>
</dbReference>
<gene>
    <name evidence="2" type="ORF">HMPREF3186_00084</name>
</gene>
<name>A0A134A8N4_9BACL</name>
<feature type="chain" id="PRO_5039252073" description="Lipoprotein" evidence="1">
    <location>
        <begin position="23"/>
        <end position="268"/>
    </location>
</feature>
<accession>A0A134A8N4</accession>
<evidence type="ECO:0008006" key="4">
    <source>
        <dbReference type="Google" id="ProtNLM"/>
    </source>
</evidence>
<dbReference type="Pfam" id="PF20316">
    <property type="entry name" value="DUF6612"/>
    <property type="match status" value="1"/>
</dbReference>
<feature type="signal peptide" evidence="1">
    <location>
        <begin position="1"/>
        <end position="22"/>
    </location>
</feature>
<keyword evidence="1" id="KW-0732">Signal</keyword>
<dbReference type="InterPro" id="IPR046720">
    <property type="entry name" value="DUF6612"/>
</dbReference>
<dbReference type="RefSeq" id="WP_060913410.1">
    <property type="nucleotide sequence ID" value="NZ_KQ959920.1"/>
</dbReference>
<dbReference type="PROSITE" id="PS51257">
    <property type="entry name" value="PROKAR_LIPOPROTEIN"/>
    <property type="match status" value="1"/>
</dbReference>
<evidence type="ECO:0000256" key="1">
    <source>
        <dbReference type="SAM" id="SignalP"/>
    </source>
</evidence>
<organism evidence="2 3">
    <name type="scientific">Gemella haemolysans</name>
    <dbReference type="NCBI Taxonomy" id="1379"/>
    <lineage>
        <taxon>Bacteria</taxon>
        <taxon>Bacillati</taxon>
        <taxon>Bacillota</taxon>
        <taxon>Bacilli</taxon>
        <taxon>Bacillales</taxon>
        <taxon>Gemellaceae</taxon>
        <taxon>Gemella</taxon>
    </lineage>
</organism>
<sequence>MTKSLKKYLLLIATIILSVTLAACSTGASVEQIVNKSVESSKNIKSTDFVATNSSEILVGEQTQTVENTVSGSLIIDPLAIKATTDVKAQGQSQTLELYIKDGTAYAKSTGQDEWVKSSSSSITAQFENLKKIANSEQILEFYKKIAKDFKKTEENGNYVLTYTGSGDQFKDLMVAIANTSSGNEVNASAFNNVDFKNVTIKLVVTKDYTPVTNEVNMELATKNTSTPTTMKIKQNIQYSNVNNVKEINLPDEVKNAKEVAADTQKSE</sequence>
<dbReference type="STRING" id="1379.HMPREF3186_00084"/>
<comment type="caution">
    <text evidence="2">The sequence shown here is derived from an EMBL/GenBank/DDBJ whole genome shotgun (WGS) entry which is preliminary data.</text>
</comment>
<dbReference type="AlphaFoldDB" id="A0A134A8N4"/>
<protein>
    <recommendedName>
        <fullName evidence="4">Lipoprotein</fullName>
    </recommendedName>
</protein>
<dbReference type="EMBL" id="LSDC01000009">
    <property type="protein sequence ID" value="KXB64056.1"/>
    <property type="molecule type" value="Genomic_DNA"/>
</dbReference>
<evidence type="ECO:0000313" key="3">
    <source>
        <dbReference type="Proteomes" id="UP000070355"/>
    </source>
</evidence>
<dbReference type="Proteomes" id="UP000070355">
    <property type="component" value="Unassembled WGS sequence"/>
</dbReference>